<evidence type="ECO:0000256" key="2">
    <source>
        <dbReference type="ARBA" id="ARBA00022801"/>
    </source>
</evidence>
<dbReference type="PANTHER" id="PTHR13620:SF59">
    <property type="entry name" value="POLYNUCLEOTIDYL TRANSFERASE, RIBONUCLEASE H-LIKE SUPERFAMILY PROTEIN"/>
    <property type="match status" value="1"/>
</dbReference>
<dbReference type="Proteomes" id="UP001189624">
    <property type="component" value="Chromosome 6"/>
</dbReference>
<evidence type="ECO:0008006" key="5">
    <source>
        <dbReference type="Google" id="ProtNLM"/>
    </source>
</evidence>
<evidence type="ECO:0000313" key="4">
    <source>
        <dbReference type="Proteomes" id="UP001189624"/>
    </source>
</evidence>
<gene>
    <name evidence="3" type="ORF">AYBTSS11_LOCUS19613</name>
</gene>
<protein>
    <recommendedName>
        <fullName evidence="5">3'-5' exonuclease domain-containing protein</fullName>
    </recommendedName>
</protein>
<name>A0AA86SKA3_9FABA</name>
<dbReference type="GO" id="GO:0005634">
    <property type="term" value="C:nucleus"/>
    <property type="evidence" value="ECO:0007669"/>
    <property type="project" value="TreeGrafter"/>
</dbReference>
<dbReference type="GO" id="GO:0003676">
    <property type="term" value="F:nucleic acid binding"/>
    <property type="evidence" value="ECO:0007669"/>
    <property type="project" value="InterPro"/>
</dbReference>
<dbReference type="AlphaFoldDB" id="A0AA86SKA3"/>
<organism evidence="3 4">
    <name type="scientific">Sphenostylis stenocarpa</name>
    <dbReference type="NCBI Taxonomy" id="92480"/>
    <lineage>
        <taxon>Eukaryota</taxon>
        <taxon>Viridiplantae</taxon>
        <taxon>Streptophyta</taxon>
        <taxon>Embryophyta</taxon>
        <taxon>Tracheophyta</taxon>
        <taxon>Spermatophyta</taxon>
        <taxon>Magnoliopsida</taxon>
        <taxon>eudicotyledons</taxon>
        <taxon>Gunneridae</taxon>
        <taxon>Pentapetalae</taxon>
        <taxon>rosids</taxon>
        <taxon>fabids</taxon>
        <taxon>Fabales</taxon>
        <taxon>Fabaceae</taxon>
        <taxon>Papilionoideae</taxon>
        <taxon>50 kb inversion clade</taxon>
        <taxon>NPAAA clade</taxon>
        <taxon>indigoferoid/millettioid clade</taxon>
        <taxon>Phaseoleae</taxon>
        <taxon>Sphenostylis</taxon>
    </lineage>
</organism>
<dbReference type="GO" id="GO:0005737">
    <property type="term" value="C:cytoplasm"/>
    <property type="evidence" value="ECO:0007669"/>
    <property type="project" value="TreeGrafter"/>
</dbReference>
<sequence length="223" mass="25699">MASVIDDQSYDDCDIYTVAFRTAPIIITVTVTAIPSVVRNWLFRTLTVCRRYVRQQNFVVGLGVQWTPGHEESPPNTLQLCVGHRCLIFQLDRANYVPIKLRRFLLDPSLTFVGFWNELDRRKLLSSKHRLEMVTDPLDLKRYAENDHGQILDQESVNEIVAESVGLEVDQRSEISTSDWDREELEHDQIVYAAVDAYCAFLFGKNIGAWRFNGVDECSVQRK</sequence>
<dbReference type="InterPro" id="IPR051132">
    <property type="entry name" value="3-5_Exonuclease_domain"/>
</dbReference>
<reference evidence="3" key="1">
    <citation type="submission" date="2023-10" db="EMBL/GenBank/DDBJ databases">
        <authorList>
            <person name="Domelevo Entfellner J.-B."/>
        </authorList>
    </citation>
    <scope>NUCLEOTIDE SEQUENCE</scope>
</reference>
<evidence type="ECO:0000313" key="3">
    <source>
        <dbReference type="EMBL" id="CAJ1963135.1"/>
    </source>
</evidence>
<dbReference type="InterPro" id="IPR012337">
    <property type="entry name" value="RNaseH-like_sf"/>
</dbReference>
<dbReference type="CDD" id="cd06141">
    <property type="entry name" value="WRN_exo"/>
    <property type="match status" value="1"/>
</dbReference>
<keyword evidence="2" id="KW-0378">Hydrolase</keyword>
<dbReference type="EMBL" id="OY731403">
    <property type="protein sequence ID" value="CAJ1963135.1"/>
    <property type="molecule type" value="Genomic_DNA"/>
</dbReference>
<keyword evidence="4" id="KW-1185">Reference proteome</keyword>
<dbReference type="Gramene" id="rna-AYBTSS11_LOCUS19613">
    <property type="protein sequence ID" value="CAJ1963135.1"/>
    <property type="gene ID" value="gene-AYBTSS11_LOCUS19613"/>
</dbReference>
<evidence type="ECO:0000256" key="1">
    <source>
        <dbReference type="ARBA" id="ARBA00022722"/>
    </source>
</evidence>
<dbReference type="Gene3D" id="3.30.420.10">
    <property type="entry name" value="Ribonuclease H-like superfamily/Ribonuclease H"/>
    <property type="match status" value="1"/>
</dbReference>
<dbReference type="InterPro" id="IPR036397">
    <property type="entry name" value="RNaseH_sf"/>
</dbReference>
<dbReference type="SUPFAM" id="SSF53098">
    <property type="entry name" value="Ribonuclease H-like"/>
    <property type="match status" value="1"/>
</dbReference>
<proteinExistence type="predicted"/>
<dbReference type="PANTHER" id="PTHR13620">
    <property type="entry name" value="3-5 EXONUCLEASE"/>
    <property type="match status" value="1"/>
</dbReference>
<accession>A0AA86SKA3</accession>
<keyword evidence="1" id="KW-0540">Nuclease</keyword>
<dbReference type="GO" id="GO:0008408">
    <property type="term" value="F:3'-5' exonuclease activity"/>
    <property type="evidence" value="ECO:0007669"/>
    <property type="project" value="TreeGrafter"/>
</dbReference>